<feature type="compositionally biased region" description="Polar residues" evidence="1">
    <location>
        <begin position="499"/>
        <end position="510"/>
    </location>
</feature>
<reference evidence="2 3" key="1">
    <citation type="journal article" date="2012" name="Science">
        <title>The Paleozoic origin of enzymatic lignin decomposition reconstructed from 31 fungal genomes.</title>
        <authorList>
            <person name="Floudas D."/>
            <person name="Binder M."/>
            <person name="Riley R."/>
            <person name="Barry K."/>
            <person name="Blanchette R.A."/>
            <person name="Henrissat B."/>
            <person name="Martinez A.T."/>
            <person name="Otillar R."/>
            <person name="Spatafora J.W."/>
            <person name="Yadav J.S."/>
            <person name="Aerts A."/>
            <person name="Benoit I."/>
            <person name="Boyd A."/>
            <person name="Carlson A."/>
            <person name="Copeland A."/>
            <person name="Coutinho P.M."/>
            <person name="de Vries R.P."/>
            <person name="Ferreira P."/>
            <person name="Findley K."/>
            <person name="Foster B."/>
            <person name="Gaskell J."/>
            <person name="Glotzer D."/>
            <person name="Gorecki P."/>
            <person name="Heitman J."/>
            <person name="Hesse C."/>
            <person name="Hori C."/>
            <person name="Igarashi K."/>
            <person name="Jurgens J.A."/>
            <person name="Kallen N."/>
            <person name="Kersten P."/>
            <person name="Kohler A."/>
            <person name="Kuees U."/>
            <person name="Kumar T.K.A."/>
            <person name="Kuo A."/>
            <person name="LaButti K."/>
            <person name="Larrondo L.F."/>
            <person name="Lindquist E."/>
            <person name="Ling A."/>
            <person name="Lombard V."/>
            <person name="Lucas S."/>
            <person name="Lundell T."/>
            <person name="Martin R."/>
            <person name="McLaughlin D.J."/>
            <person name="Morgenstern I."/>
            <person name="Morin E."/>
            <person name="Murat C."/>
            <person name="Nagy L.G."/>
            <person name="Nolan M."/>
            <person name="Ohm R.A."/>
            <person name="Patyshakuliyeva A."/>
            <person name="Rokas A."/>
            <person name="Ruiz-Duenas F.J."/>
            <person name="Sabat G."/>
            <person name="Salamov A."/>
            <person name="Samejima M."/>
            <person name="Schmutz J."/>
            <person name="Slot J.C."/>
            <person name="St John F."/>
            <person name="Stenlid J."/>
            <person name="Sun H."/>
            <person name="Sun S."/>
            <person name="Syed K."/>
            <person name="Tsang A."/>
            <person name="Wiebenga A."/>
            <person name="Young D."/>
            <person name="Pisabarro A."/>
            <person name="Eastwood D.C."/>
            <person name="Martin F."/>
            <person name="Cullen D."/>
            <person name="Grigoriev I.V."/>
            <person name="Hibbett D.S."/>
        </authorList>
    </citation>
    <scope>NUCLEOTIDE SEQUENCE [LARGE SCALE GENOMIC DNA]</scope>
    <source>
        <strain evidence="2 3">DJM-731 SS1</strain>
    </source>
</reference>
<name>M5G0P2_DACPD</name>
<keyword evidence="3" id="KW-1185">Reference proteome</keyword>
<proteinExistence type="predicted"/>
<evidence type="ECO:0000313" key="3">
    <source>
        <dbReference type="Proteomes" id="UP000030653"/>
    </source>
</evidence>
<gene>
    <name evidence="2" type="ORF">DACRYDRAFT_107428</name>
</gene>
<feature type="region of interest" description="Disordered" evidence="1">
    <location>
        <begin position="477"/>
        <end position="510"/>
    </location>
</feature>
<accession>M5G0P2</accession>
<organism evidence="2 3">
    <name type="scientific">Dacryopinax primogenitus (strain DJM 731)</name>
    <name type="common">Brown rot fungus</name>
    <dbReference type="NCBI Taxonomy" id="1858805"/>
    <lineage>
        <taxon>Eukaryota</taxon>
        <taxon>Fungi</taxon>
        <taxon>Dikarya</taxon>
        <taxon>Basidiomycota</taxon>
        <taxon>Agaricomycotina</taxon>
        <taxon>Dacrymycetes</taxon>
        <taxon>Dacrymycetales</taxon>
        <taxon>Dacrymycetaceae</taxon>
        <taxon>Dacryopinax</taxon>
    </lineage>
</organism>
<protein>
    <submittedName>
        <fullName evidence="2">Uncharacterized protein</fullName>
    </submittedName>
</protein>
<evidence type="ECO:0000313" key="2">
    <source>
        <dbReference type="EMBL" id="EJU01680.1"/>
    </source>
</evidence>
<dbReference type="AlphaFoldDB" id="M5G0P2"/>
<dbReference type="GeneID" id="63683526"/>
<dbReference type="EMBL" id="JH795863">
    <property type="protein sequence ID" value="EJU01680.1"/>
    <property type="molecule type" value="Genomic_DNA"/>
</dbReference>
<dbReference type="Proteomes" id="UP000030653">
    <property type="component" value="Unassembled WGS sequence"/>
</dbReference>
<dbReference type="RefSeq" id="XP_040628577.1">
    <property type="nucleotide sequence ID" value="XM_040768464.1"/>
</dbReference>
<dbReference type="HOGENOM" id="CLU_416786_0_0_1"/>
<evidence type="ECO:0000256" key="1">
    <source>
        <dbReference type="SAM" id="MobiDB-lite"/>
    </source>
</evidence>
<sequence length="658" mass="72650">MTAGFAGGTRLGGKTWQGGEVALVVVRPQLAVIVQWVGFGGGERVWGEDLARGEIVPVVARPRTIAANTLPGNKDMLDKWGDALGVVFDFTEEDLSYRPDPSMLVMASQTATTVTGPAPPLQTAITLTQPVPPQPEQLTSHVAPQPEESTTLVDSGVAVLIDTREQIRKEYAERCAVKLPAKLRECPLKNPPAVSTDDGYLGPHIDALCTRTACLPAYRFDEKDEDPCHVLERLESLGRIYGQFIRMREEGVELLNEPRLRIPWDWLLSIIPFYPGPRWYPQIQYTCEITMAGPINPNTKRIIELEQKGTTYSLRSARNDGTLLLQVSKTTQDAITVIKRFNHVGVRQFHWEVTSQPNRTTLIVLPVEFKTRNLHLNAIQTCYGLVVGQSVLAAFDIRNQVLFGIAACGPAHAHILGAKWGGESLYITLCATLSLHMAEDFWTLYCFLFRTEQSARTTLNTAVENKVRSYSQGQSFRIWKDPGEGQTQPDISRKRKANDSVSSSASRPTKRLNTANAVLSAPATSVAISAAATLPSQSSASNQYSPMISSPSSGSLYLNQLQLFNIDELKLFHSPVNAHNLGTYDPNPCLFGMALEPVHDTAIECNSTNSDDSLEDSRSKIESWLHVHQDTAPPPLEEYARSPYECAKSPHNGNHFYT</sequence>